<keyword evidence="3" id="KW-0482">Metalloprotease</keyword>
<gene>
    <name evidence="3" type="ORF">IFO69_12785</name>
</gene>
<feature type="transmembrane region" description="Helical" evidence="1">
    <location>
        <begin position="210"/>
        <end position="228"/>
    </location>
</feature>
<comment type="caution">
    <text evidence="3">The sequence shown here is derived from an EMBL/GenBank/DDBJ whole genome shotgun (WGS) entry which is preliminary data.</text>
</comment>
<reference evidence="3 4" key="1">
    <citation type="submission" date="2020-09" db="EMBL/GenBank/DDBJ databases">
        <title>Echinicola sp. CAU 1574 isolated from sand of Sido Beach.</title>
        <authorList>
            <person name="Kim W."/>
        </authorList>
    </citation>
    <scope>NUCLEOTIDE SEQUENCE [LARGE SCALE GENOMIC DNA]</scope>
    <source>
        <strain evidence="3 4">CAU 1574</strain>
    </source>
</reference>
<dbReference type="RefSeq" id="WP_192010516.1">
    <property type="nucleotide sequence ID" value="NZ_JACYTQ010000004.1"/>
</dbReference>
<name>A0ABR9AM59_9BACT</name>
<feature type="domain" description="CAAX prenyl protease 2/Lysostaphin resistance protein A-like" evidence="2">
    <location>
        <begin position="171"/>
        <end position="259"/>
    </location>
</feature>
<evidence type="ECO:0000313" key="4">
    <source>
        <dbReference type="Proteomes" id="UP000647133"/>
    </source>
</evidence>
<keyword evidence="1" id="KW-0472">Membrane</keyword>
<evidence type="ECO:0000259" key="2">
    <source>
        <dbReference type="Pfam" id="PF02517"/>
    </source>
</evidence>
<feature type="transmembrane region" description="Helical" evidence="1">
    <location>
        <begin position="20"/>
        <end position="48"/>
    </location>
</feature>
<feature type="transmembrane region" description="Helical" evidence="1">
    <location>
        <begin position="109"/>
        <end position="130"/>
    </location>
</feature>
<feature type="transmembrane region" description="Helical" evidence="1">
    <location>
        <begin position="248"/>
        <end position="267"/>
    </location>
</feature>
<dbReference type="GO" id="GO:0008237">
    <property type="term" value="F:metallopeptidase activity"/>
    <property type="evidence" value="ECO:0007669"/>
    <property type="project" value="UniProtKB-KW"/>
</dbReference>
<dbReference type="EMBL" id="JACYTQ010000004">
    <property type="protein sequence ID" value="MBD8489624.1"/>
    <property type="molecule type" value="Genomic_DNA"/>
</dbReference>
<dbReference type="InterPro" id="IPR003675">
    <property type="entry name" value="Rce1/LyrA-like_dom"/>
</dbReference>
<feature type="transmembrane region" description="Helical" evidence="1">
    <location>
        <begin position="283"/>
        <end position="303"/>
    </location>
</feature>
<feature type="transmembrane region" description="Helical" evidence="1">
    <location>
        <begin position="68"/>
        <end position="89"/>
    </location>
</feature>
<feature type="transmembrane region" description="Helical" evidence="1">
    <location>
        <begin position="172"/>
        <end position="190"/>
    </location>
</feature>
<keyword evidence="4" id="KW-1185">Reference proteome</keyword>
<keyword evidence="1" id="KW-1133">Transmembrane helix</keyword>
<dbReference type="PANTHER" id="PTHR43592:SF15">
    <property type="entry name" value="CAAX AMINO TERMINAL PROTEASE FAMILY PROTEIN"/>
    <property type="match status" value="1"/>
</dbReference>
<dbReference type="Pfam" id="PF02517">
    <property type="entry name" value="Rce1-like"/>
    <property type="match status" value="1"/>
</dbReference>
<accession>A0ABR9AM59</accession>
<protein>
    <submittedName>
        <fullName evidence="3">CPBP family intramembrane metalloprotease</fullName>
    </submittedName>
</protein>
<evidence type="ECO:0000256" key="1">
    <source>
        <dbReference type="SAM" id="Phobius"/>
    </source>
</evidence>
<organism evidence="3 4">
    <name type="scientific">Echinicola arenosa</name>
    <dbReference type="NCBI Taxonomy" id="2774144"/>
    <lineage>
        <taxon>Bacteria</taxon>
        <taxon>Pseudomonadati</taxon>
        <taxon>Bacteroidota</taxon>
        <taxon>Cytophagia</taxon>
        <taxon>Cytophagales</taxon>
        <taxon>Cyclobacteriaceae</taxon>
        <taxon>Echinicola</taxon>
    </lineage>
</organism>
<dbReference type="PANTHER" id="PTHR43592">
    <property type="entry name" value="CAAX AMINO TERMINAL PROTEASE"/>
    <property type="match status" value="1"/>
</dbReference>
<dbReference type="Proteomes" id="UP000647133">
    <property type="component" value="Unassembled WGS sequence"/>
</dbReference>
<proteinExistence type="predicted"/>
<evidence type="ECO:0000313" key="3">
    <source>
        <dbReference type="EMBL" id="MBD8489624.1"/>
    </source>
</evidence>
<keyword evidence="3" id="KW-0645">Protease</keyword>
<sequence>MEIYKTQSQIAAKHNWLLSLVVLVLITFGALALTQGIALVLIPFLFNIPYKDILPLFQGELDHPNGRMAMLFLQGLGGGLAFLLAGYIFSRFVEKASLGWEQQFNRVKFNSLLLIFPLLFGFILFDSAIVEWNMNVDFPAFMQGFEDFAREMEDQAMALTKYLTDFETPGEFILGLLVIGVFAGIGEEYLFRGIVQPKFHLYTGSAHWGVWIAAFVFSAIHFQFYGFFPRMLLGALFGYLYLYSGSLVYPMLGHVLNNSFTLVMVYLNKLGMVEFDIEEADGFSWYAVLLGLVIFVFCMRVFISQNSNTPPDGKVAESI</sequence>
<keyword evidence="3" id="KW-0378">Hydrolase</keyword>
<keyword evidence="1" id="KW-0812">Transmembrane</keyword>